<evidence type="ECO:0000259" key="2">
    <source>
        <dbReference type="Pfam" id="PF09335"/>
    </source>
</evidence>
<reference evidence="3 4" key="1">
    <citation type="submission" date="2018-07" db="EMBL/GenBank/DDBJ databases">
        <title>Genomic Encyclopedia of Type Strains, Phase IV (KMG-IV): sequencing the most valuable type-strain genomes for metagenomic binning, comparative biology and taxonomic classification.</title>
        <authorList>
            <person name="Goeker M."/>
        </authorList>
    </citation>
    <scope>NUCLEOTIDE SEQUENCE [LARGE SCALE GENOMIC DNA]</scope>
    <source>
        <strain evidence="3 4">DSM 103736</strain>
    </source>
</reference>
<feature type="transmembrane region" description="Helical" evidence="1">
    <location>
        <begin position="164"/>
        <end position="182"/>
    </location>
</feature>
<name>A0A370QUN0_9GAMM</name>
<feature type="transmembrane region" description="Helical" evidence="1">
    <location>
        <begin position="96"/>
        <end position="118"/>
    </location>
</feature>
<proteinExistence type="predicted"/>
<feature type="domain" description="VTT" evidence="2">
    <location>
        <begin position="35"/>
        <end position="153"/>
    </location>
</feature>
<dbReference type="Proteomes" id="UP000254848">
    <property type="component" value="Unassembled WGS sequence"/>
</dbReference>
<keyword evidence="1" id="KW-1133">Transmembrane helix</keyword>
<dbReference type="OrthoDB" id="9800167at2"/>
<dbReference type="InterPro" id="IPR032816">
    <property type="entry name" value="VTT_dom"/>
</dbReference>
<keyword evidence="1" id="KW-0472">Membrane</keyword>
<dbReference type="EMBL" id="QRAP01000003">
    <property type="protein sequence ID" value="RDK92957.1"/>
    <property type="molecule type" value="Genomic_DNA"/>
</dbReference>
<feature type="transmembrane region" description="Helical" evidence="1">
    <location>
        <begin position="130"/>
        <end position="152"/>
    </location>
</feature>
<dbReference type="GO" id="GO:0005886">
    <property type="term" value="C:plasma membrane"/>
    <property type="evidence" value="ECO:0007669"/>
    <property type="project" value="UniProtKB-ARBA"/>
</dbReference>
<dbReference type="PANTHER" id="PTHR46826">
    <property type="match status" value="1"/>
</dbReference>
<comment type="caution">
    <text evidence="3">The sequence shown here is derived from an EMBL/GenBank/DDBJ whole genome shotgun (WGS) entry which is preliminary data.</text>
</comment>
<feature type="transmembrane region" description="Helical" evidence="1">
    <location>
        <begin position="55"/>
        <end position="76"/>
    </location>
</feature>
<dbReference type="Pfam" id="PF09335">
    <property type="entry name" value="VTT_dom"/>
    <property type="match status" value="1"/>
</dbReference>
<organism evidence="3 4">
    <name type="scientific">Enterobacillus tribolii</name>
    <dbReference type="NCBI Taxonomy" id="1487935"/>
    <lineage>
        <taxon>Bacteria</taxon>
        <taxon>Pseudomonadati</taxon>
        <taxon>Pseudomonadota</taxon>
        <taxon>Gammaproteobacteria</taxon>
        <taxon>Enterobacterales</taxon>
        <taxon>Hafniaceae</taxon>
        <taxon>Enterobacillus</taxon>
    </lineage>
</organism>
<dbReference type="InterPro" id="IPR053240">
    <property type="entry name" value="VTT_domain"/>
</dbReference>
<keyword evidence="1" id="KW-0812">Transmembrane</keyword>
<evidence type="ECO:0000256" key="1">
    <source>
        <dbReference type="SAM" id="Phobius"/>
    </source>
</evidence>
<dbReference type="PANTHER" id="PTHR46826:SF1">
    <property type="entry name" value="TVP38_TMEM64 FAMILY MEMBRANE PROTEIN YDJX"/>
    <property type="match status" value="1"/>
</dbReference>
<sequence>MYSNIDQLQLWVTRHGWAGIIGYIALFVAASLFLFPGSVLVIAGGVLFGVWQGTLISLLAATLASSLSFLLARYLGRDWLLARFGHSPRFQKIDTGISFYGVDFLIFTRLVPMFPYNLQNYVYGLTAIPFWRYCWISAVTMLPGTWMYSYMAHQLAVQGITWDTGVRLLACGMGIFALTWCVRRIYQRKFGGG</sequence>
<accession>A0A370QUN0</accession>
<protein>
    <submittedName>
        <fullName evidence="3">Putative membrane protein YdjX (TVP38/TMEM64 family)</fullName>
    </submittedName>
</protein>
<gene>
    <name evidence="3" type="ORF">C8D90_103350</name>
</gene>
<evidence type="ECO:0000313" key="3">
    <source>
        <dbReference type="EMBL" id="RDK92957.1"/>
    </source>
</evidence>
<evidence type="ECO:0000313" key="4">
    <source>
        <dbReference type="Proteomes" id="UP000254848"/>
    </source>
</evidence>
<keyword evidence="4" id="KW-1185">Reference proteome</keyword>
<feature type="transmembrane region" description="Helical" evidence="1">
    <location>
        <begin position="20"/>
        <end position="48"/>
    </location>
</feature>
<dbReference type="AlphaFoldDB" id="A0A370QUN0"/>